<protein>
    <recommendedName>
        <fullName evidence="1">C2H2-type domain-containing protein</fullName>
    </recommendedName>
</protein>
<dbReference type="InterPro" id="IPR013087">
    <property type="entry name" value="Znf_C2H2_type"/>
</dbReference>
<reference evidence="3" key="1">
    <citation type="journal article" date="2015" name="Nat. Genet.">
        <title>The genome and transcriptome of the zoonotic hookworm Ancylostoma ceylanicum identify infection-specific gene families.</title>
        <authorList>
            <person name="Schwarz E.M."/>
            <person name="Hu Y."/>
            <person name="Antoshechkin I."/>
            <person name="Miller M.M."/>
            <person name="Sternberg P.W."/>
            <person name="Aroian R.V."/>
        </authorList>
    </citation>
    <scope>NUCLEOTIDE SEQUENCE</scope>
    <source>
        <strain evidence="3">HY135</strain>
    </source>
</reference>
<comment type="caution">
    <text evidence="2">The sequence shown here is derived from an EMBL/GenBank/DDBJ whole genome shotgun (WGS) entry which is preliminary data.</text>
</comment>
<sequence length="115" mass="12913">MRPWMFNPAIQEIQKNRIYSLNETCNIPVLLLGNRTLTFLPAVDPRFTRGGESGLNLTGPFECLIGSPPSYSLGHMCRHVCCVLARNVCYHFYCGSTVGVCGSTMRHVRIHRGKQ</sequence>
<dbReference type="Proteomes" id="UP000024635">
    <property type="component" value="Unassembled WGS sequence"/>
</dbReference>
<keyword evidence="3" id="KW-1185">Reference proteome</keyword>
<proteinExistence type="predicted"/>
<feature type="domain" description="C2H2-type" evidence="1">
    <location>
        <begin position="89"/>
        <end position="111"/>
    </location>
</feature>
<dbReference type="PROSITE" id="PS00028">
    <property type="entry name" value="ZINC_FINGER_C2H2_1"/>
    <property type="match status" value="1"/>
</dbReference>
<dbReference type="AlphaFoldDB" id="A0A016T5T0"/>
<accession>A0A016T5T0</accession>
<organism evidence="2 3">
    <name type="scientific">Ancylostoma ceylanicum</name>
    <dbReference type="NCBI Taxonomy" id="53326"/>
    <lineage>
        <taxon>Eukaryota</taxon>
        <taxon>Metazoa</taxon>
        <taxon>Ecdysozoa</taxon>
        <taxon>Nematoda</taxon>
        <taxon>Chromadorea</taxon>
        <taxon>Rhabditida</taxon>
        <taxon>Rhabditina</taxon>
        <taxon>Rhabditomorpha</taxon>
        <taxon>Strongyloidea</taxon>
        <taxon>Ancylostomatidae</taxon>
        <taxon>Ancylostomatinae</taxon>
        <taxon>Ancylostoma</taxon>
    </lineage>
</organism>
<gene>
    <name evidence="2" type="primary">Acey_s0135.g1932</name>
    <name evidence="2" type="ORF">Y032_0135g1932</name>
</gene>
<evidence type="ECO:0000259" key="1">
    <source>
        <dbReference type="PROSITE" id="PS00028"/>
    </source>
</evidence>
<name>A0A016T5T0_9BILA</name>
<evidence type="ECO:0000313" key="3">
    <source>
        <dbReference type="Proteomes" id="UP000024635"/>
    </source>
</evidence>
<dbReference type="EMBL" id="JARK01001471">
    <property type="protein sequence ID" value="EYB97986.1"/>
    <property type="molecule type" value="Genomic_DNA"/>
</dbReference>
<evidence type="ECO:0000313" key="2">
    <source>
        <dbReference type="EMBL" id="EYB97986.1"/>
    </source>
</evidence>